<feature type="domain" description="GFO/IDH/MocA-like oxidoreductase" evidence="4">
    <location>
        <begin position="132"/>
        <end position="247"/>
    </location>
</feature>
<evidence type="ECO:0000313" key="6">
    <source>
        <dbReference type="Proteomes" id="UP000000844"/>
    </source>
</evidence>
<dbReference type="HOGENOM" id="CLU_023194_7_2_11"/>
<gene>
    <name evidence="5" type="ordered locus">Snas_5149</name>
</gene>
<dbReference type="PANTHER" id="PTHR22604">
    <property type="entry name" value="OXIDOREDUCTASES"/>
    <property type="match status" value="1"/>
</dbReference>
<dbReference type="InterPro" id="IPR050984">
    <property type="entry name" value="Gfo/Idh/MocA_domain"/>
</dbReference>
<dbReference type="Proteomes" id="UP000000844">
    <property type="component" value="Chromosome"/>
</dbReference>
<dbReference type="Gene3D" id="3.30.360.10">
    <property type="entry name" value="Dihydrodipicolinate Reductase, domain 2"/>
    <property type="match status" value="1"/>
</dbReference>
<dbReference type="Gene3D" id="3.40.50.720">
    <property type="entry name" value="NAD(P)-binding Rossmann-like Domain"/>
    <property type="match status" value="1"/>
</dbReference>
<organism evidence="5 6">
    <name type="scientific">Stackebrandtia nassauensis (strain DSM 44728 / CIP 108903 / NRRL B-16338 / NBRC 102104 / LLR-40K-21)</name>
    <dbReference type="NCBI Taxonomy" id="446470"/>
    <lineage>
        <taxon>Bacteria</taxon>
        <taxon>Bacillati</taxon>
        <taxon>Actinomycetota</taxon>
        <taxon>Actinomycetes</taxon>
        <taxon>Glycomycetales</taxon>
        <taxon>Glycomycetaceae</taxon>
        <taxon>Stackebrandtia</taxon>
    </lineage>
</organism>
<dbReference type="eggNOG" id="COG0673">
    <property type="taxonomic scope" value="Bacteria"/>
</dbReference>
<dbReference type="GO" id="GO:0000166">
    <property type="term" value="F:nucleotide binding"/>
    <property type="evidence" value="ECO:0007669"/>
    <property type="project" value="InterPro"/>
</dbReference>
<dbReference type="GO" id="GO:0016491">
    <property type="term" value="F:oxidoreductase activity"/>
    <property type="evidence" value="ECO:0007669"/>
    <property type="project" value="UniProtKB-KW"/>
</dbReference>
<evidence type="ECO:0000313" key="5">
    <source>
        <dbReference type="EMBL" id="ADD44784.1"/>
    </source>
</evidence>
<dbReference type="RefSeq" id="WP_013020355.1">
    <property type="nucleotide sequence ID" value="NC_013947.1"/>
</dbReference>
<comment type="similarity">
    <text evidence="1">Belongs to the Gfo/Idh/MocA family.</text>
</comment>
<feature type="domain" description="Gfo/Idh/MocA-like oxidoreductase N-terminal" evidence="3">
    <location>
        <begin position="6"/>
        <end position="121"/>
    </location>
</feature>
<proteinExistence type="inferred from homology"/>
<dbReference type="InterPro" id="IPR055170">
    <property type="entry name" value="GFO_IDH_MocA-like_dom"/>
</dbReference>
<dbReference type="PANTHER" id="PTHR22604:SF105">
    <property type="entry name" value="TRANS-1,2-DIHYDROBENZENE-1,2-DIOL DEHYDROGENASE"/>
    <property type="match status" value="1"/>
</dbReference>
<keyword evidence="6" id="KW-1185">Reference proteome</keyword>
<evidence type="ECO:0000256" key="2">
    <source>
        <dbReference type="ARBA" id="ARBA00023002"/>
    </source>
</evidence>
<dbReference type="SUPFAM" id="SSF51735">
    <property type="entry name" value="NAD(P)-binding Rossmann-fold domains"/>
    <property type="match status" value="1"/>
</dbReference>
<dbReference type="Pfam" id="PF22725">
    <property type="entry name" value="GFO_IDH_MocA_C3"/>
    <property type="match status" value="1"/>
</dbReference>
<dbReference type="AlphaFoldDB" id="D3QAY8"/>
<dbReference type="Pfam" id="PF01408">
    <property type="entry name" value="GFO_IDH_MocA"/>
    <property type="match status" value="1"/>
</dbReference>
<name>D3QAY8_STANL</name>
<evidence type="ECO:0000259" key="3">
    <source>
        <dbReference type="Pfam" id="PF01408"/>
    </source>
</evidence>
<dbReference type="InterPro" id="IPR036291">
    <property type="entry name" value="NAD(P)-bd_dom_sf"/>
</dbReference>
<dbReference type="EMBL" id="CP001778">
    <property type="protein sequence ID" value="ADD44784.1"/>
    <property type="molecule type" value="Genomic_DNA"/>
</dbReference>
<dbReference type="SUPFAM" id="SSF55347">
    <property type="entry name" value="Glyceraldehyde-3-phosphate dehydrogenase-like, C-terminal domain"/>
    <property type="match status" value="1"/>
</dbReference>
<protein>
    <submittedName>
        <fullName evidence="5">Oxidoreductase domain protein</fullName>
    </submittedName>
</protein>
<evidence type="ECO:0000259" key="4">
    <source>
        <dbReference type="Pfam" id="PF22725"/>
    </source>
</evidence>
<dbReference type="STRING" id="446470.Snas_5149"/>
<dbReference type="OrthoDB" id="9815825at2"/>
<reference evidence="5 6" key="1">
    <citation type="journal article" date="2009" name="Stand. Genomic Sci.">
        <title>Complete genome sequence of Stackebrandtia nassauensis type strain (LLR-40K-21).</title>
        <authorList>
            <person name="Munk C."/>
            <person name="Lapidus A."/>
            <person name="Copeland A."/>
            <person name="Jando M."/>
            <person name="Mayilraj S."/>
            <person name="Glavina Del Rio T."/>
            <person name="Nolan M."/>
            <person name="Chen F."/>
            <person name="Lucas S."/>
            <person name="Tice H."/>
            <person name="Cheng J.F."/>
            <person name="Han C."/>
            <person name="Detter J.C."/>
            <person name="Bruce D."/>
            <person name="Goodwin L."/>
            <person name="Chain P."/>
            <person name="Pitluck S."/>
            <person name="Goker M."/>
            <person name="Ovchinikova G."/>
            <person name="Pati A."/>
            <person name="Ivanova N."/>
            <person name="Mavromatis K."/>
            <person name="Chen A."/>
            <person name="Palaniappan K."/>
            <person name="Land M."/>
            <person name="Hauser L."/>
            <person name="Chang Y.J."/>
            <person name="Jeffries C.D."/>
            <person name="Bristow J."/>
            <person name="Eisen J.A."/>
            <person name="Markowitz V."/>
            <person name="Hugenholtz P."/>
            <person name="Kyrpides N.C."/>
            <person name="Klenk H.P."/>
        </authorList>
    </citation>
    <scope>NUCLEOTIDE SEQUENCE [LARGE SCALE GENOMIC DNA]</scope>
    <source>
        <strain evidence="6">DSM 44728 / CIP 108903 / NRRL B-16338 / NBRC 102104 / LLR-40K-21</strain>
    </source>
</reference>
<dbReference type="InterPro" id="IPR000683">
    <property type="entry name" value="Gfo/Idh/MocA-like_OxRdtase_N"/>
</dbReference>
<dbReference type="KEGG" id="sna:Snas_5149"/>
<accession>D3QAY8</accession>
<keyword evidence="2" id="KW-0560">Oxidoreductase</keyword>
<evidence type="ECO:0000256" key="1">
    <source>
        <dbReference type="ARBA" id="ARBA00010928"/>
    </source>
</evidence>
<sequence>MTDSIGWGILATGGIAATFTEDLKRLPDAHVAAVGSRSPETARAFAERFDIPAAHGSWDDLIADPDVDIVYIANTHNAHYEAAKRCLEGGKAVLCEKAFTVNHVQAKTLVDLAGERGLFLMEAMWMRLNPAIRHMRKALTDGLIGDVTTLNATFGLGGPFPPGHRLRDPNQAGGALLDLGVYPISLAQLILGRPASIHATGSLTPEGVDATAGLVLGYDSGAVATLACSITSDMPIVASVNGTTGHVTLPAPFFRPSRYLLGRGGGEAELEIVEVPHDGLGYVHQAIEAMRCLREGLTESPLVPWQSTLDVMAVMDEARSQLGVTYPGE</sequence>